<reference evidence="2 3" key="1">
    <citation type="submission" date="2016-10" db="EMBL/GenBank/DDBJ databases">
        <authorList>
            <person name="de Groot N.N."/>
        </authorList>
    </citation>
    <scope>NUCLEOTIDE SEQUENCE [LARGE SCALE GENOMIC DNA]</scope>
    <source>
        <strain evidence="2 3">DSM 15345</strain>
    </source>
</reference>
<sequence length="129" mass="14368">MTAAPKGQLLTFLYTDDLARAAGFYRDVVGLEPVIDQGRVVIFRVNAGAYLGVCDLPNRPRGTDGVMVTFVVDVDEAYERLKARGVVFDGPPGPMMDGAVYAAFFRDPDGYRLEIQEFRDPRWDALFKT</sequence>
<evidence type="ECO:0000313" key="3">
    <source>
        <dbReference type="Proteomes" id="UP000198703"/>
    </source>
</evidence>
<dbReference type="STRING" id="89524.SAMN05444370_10395"/>
<organism evidence="2 3">
    <name type="scientific">Rubrimonas cliftonensis</name>
    <dbReference type="NCBI Taxonomy" id="89524"/>
    <lineage>
        <taxon>Bacteria</taxon>
        <taxon>Pseudomonadati</taxon>
        <taxon>Pseudomonadota</taxon>
        <taxon>Alphaproteobacteria</taxon>
        <taxon>Rhodobacterales</taxon>
        <taxon>Paracoccaceae</taxon>
        <taxon>Rubrimonas</taxon>
    </lineage>
</organism>
<dbReference type="PROSITE" id="PS51819">
    <property type="entry name" value="VOC"/>
    <property type="match status" value="1"/>
</dbReference>
<dbReference type="InterPro" id="IPR004360">
    <property type="entry name" value="Glyas_Fos-R_dOase_dom"/>
</dbReference>
<dbReference type="InterPro" id="IPR037523">
    <property type="entry name" value="VOC_core"/>
</dbReference>
<evidence type="ECO:0000259" key="1">
    <source>
        <dbReference type="PROSITE" id="PS51819"/>
    </source>
</evidence>
<dbReference type="Proteomes" id="UP000198703">
    <property type="component" value="Unassembled WGS sequence"/>
</dbReference>
<evidence type="ECO:0000313" key="2">
    <source>
        <dbReference type="EMBL" id="SEA10828.1"/>
    </source>
</evidence>
<dbReference type="AlphaFoldDB" id="A0A1H3YIU0"/>
<protein>
    <recommendedName>
        <fullName evidence="1">VOC domain-containing protein</fullName>
    </recommendedName>
</protein>
<keyword evidence="3" id="KW-1185">Reference proteome</keyword>
<dbReference type="InterPro" id="IPR029068">
    <property type="entry name" value="Glyas_Bleomycin-R_OHBP_Dase"/>
</dbReference>
<dbReference type="OrthoDB" id="9792626at2"/>
<proteinExistence type="predicted"/>
<dbReference type="RefSeq" id="WP_093250267.1">
    <property type="nucleotide sequence ID" value="NZ_FNQM01000003.1"/>
</dbReference>
<dbReference type="Pfam" id="PF00903">
    <property type="entry name" value="Glyoxalase"/>
    <property type="match status" value="1"/>
</dbReference>
<dbReference type="Gene3D" id="3.10.180.10">
    <property type="entry name" value="2,3-Dihydroxybiphenyl 1,2-Dioxygenase, domain 1"/>
    <property type="match status" value="1"/>
</dbReference>
<gene>
    <name evidence="2" type="ORF">SAMN05444370_10395</name>
</gene>
<accession>A0A1H3YIU0</accession>
<feature type="domain" description="VOC" evidence="1">
    <location>
        <begin position="5"/>
        <end position="118"/>
    </location>
</feature>
<name>A0A1H3YIU0_9RHOB</name>
<dbReference type="SUPFAM" id="SSF54593">
    <property type="entry name" value="Glyoxalase/Bleomycin resistance protein/Dihydroxybiphenyl dioxygenase"/>
    <property type="match status" value="1"/>
</dbReference>
<dbReference type="EMBL" id="FNQM01000003">
    <property type="protein sequence ID" value="SEA10828.1"/>
    <property type="molecule type" value="Genomic_DNA"/>
</dbReference>